<dbReference type="PANTHER" id="PTHR24960">
    <property type="entry name" value="PHOTOSYSTEM I IRON-SULFUR CENTER-RELATED"/>
    <property type="match status" value="1"/>
</dbReference>
<dbReference type="GO" id="GO:0051539">
    <property type="term" value="F:4 iron, 4 sulfur cluster binding"/>
    <property type="evidence" value="ECO:0007669"/>
    <property type="project" value="UniProtKB-KW"/>
</dbReference>
<name>A0A9D2G611_9FIRM</name>
<dbReference type="PROSITE" id="PS00198">
    <property type="entry name" value="4FE4S_FER_1"/>
    <property type="match status" value="1"/>
</dbReference>
<accession>A0A9D2G611</accession>
<dbReference type="AlphaFoldDB" id="A0A9D2G611"/>
<comment type="caution">
    <text evidence="9">The sequence shown here is derived from an EMBL/GenBank/DDBJ whole genome shotgun (WGS) entry which is preliminary data.</text>
</comment>
<evidence type="ECO:0000256" key="4">
    <source>
        <dbReference type="ARBA" id="ARBA00022485"/>
    </source>
</evidence>
<dbReference type="EMBL" id="DXBB01000093">
    <property type="protein sequence ID" value="HIZ73263.1"/>
    <property type="molecule type" value="Genomic_DNA"/>
</dbReference>
<keyword evidence="5" id="KW-0479">Metal-binding</keyword>
<dbReference type="GO" id="GO:0046872">
    <property type="term" value="F:metal ion binding"/>
    <property type="evidence" value="ECO:0007669"/>
    <property type="project" value="UniProtKB-KW"/>
</dbReference>
<dbReference type="Gene3D" id="3.30.70.20">
    <property type="match status" value="1"/>
</dbReference>
<organism evidence="9 10">
    <name type="scientific">Candidatus Gallimonas intestinavium</name>
    <dbReference type="NCBI Taxonomy" id="2838603"/>
    <lineage>
        <taxon>Bacteria</taxon>
        <taxon>Bacillati</taxon>
        <taxon>Bacillota</taxon>
        <taxon>Clostridia</taxon>
        <taxon>Candidatus Gallimonas</taxon>
    </lineage>
</organism>
<proteinExistence type="predicted"/>
<feature type="domain" description="4Fe-4S ferredoxin-type" evidence="8">
    <location>
        <begin position="154"/>
        <end position="183"/>
    </location>
</feature>
<keyword evidence="4" id="KW-0004">4Fe-4S</keyword>
<evidence type="ECO:0000313" key="9">
    <source>
        <dbReference type="EMBL" id="HIZ73263.1"/>
    </source>
</evidence>
<dbReference type="InterPro" id="IPR017896">
    <property type="entry name" value="4Fe4S_Fe-S-bd"/>
</dbReference>
<evidence type="ECO:0000259" key="8">
    <source>
        <dbReference type="PROSITE" id="PS51379"/>
    </source>
</evidence>
<dbReference type="SUPFAM" id="SSF52218">
    <property type="entry name" value="Flavoproteins"/>
    <property type="match status" value="1"/>
</dbReference>
<evidence type="ECO:0000256" key="2">
    <source>
        <dbReference type="ARBA" id="ARBA00003532"/>
    </source>
</evidence>
<gene>
    <name evidence="9" type="ORF">H9964_06760</name>
</gene>
<comment type="cofactor">
    <cofactor evidence="1">
        <name>[4Fe-4S] cluster</name>
        <dbReference type="ChEBI" id="CHEBI:49883"/>
    </cofactor>
</comment>
<dbReference type="PANTHER" id="PTHR24960:SF79">
    <property type="entry name" value="PHOTOSYSTEM I IRON-SULFUR CENTER"/>
    <property type="match status" value="1"/>
</dbReference>
<evidence type="ECO:0000256" key="1">
    <source>
        <dbReference type="ARBA" id="ARBA00001966"/>
    </source>
</evidence>
<feature type="domain" description="4Fe-4S ferredoxin-type" evidence="8">
    <location>
        <begin position="184"/>
        <end position="207"/>
    </location>
</feature>
<dbReference type="Pfam" id="PF00037">
    <property type="entry name" value="Fer4"/>
    <property type="match status" value="2"/>
</dbReference>
<evidence type="ECO:0000256" key="5">
    <source>
        <dbReference type="ARBA" id="ARBA00022723"/>
    </source>
</evidence>
<evidence type="ECO:0000313" key="10">
    <source>
        <dbReference type="Proteomes" id="UP000824102"/>
    </source>
</evidence>
<sequence>MTDVRFFTGSGHSEAIARACAGAMGEAALPMGEPLRENAVLLLVFPVYCERVPPPVAAYLKACGAERAAFVAAYGGMSYGRALYDAQALFRGTVVAAAVVPTEHAYTRDGYPFDEAALAPLFEKVRSGERSPAVIPKGKRHFLSGAPGQRSRLGVKLVRSSRCSGCGACERACPMHAMRAGMPDGRCIRCLRCVRVCPEGALSFRLSPLLKAYLRRRRTDETQLFL</sequence>
<evidence type="ECO:0000256" key="6">
    <source>
        <dbReference type="ARBA" id="ARBA00023004"/>
    </source>
</evidence>
<reference evidence="9" key="1">
    <citation type="journal article" date="2021" name="PeerJ">
        <title>Extensive microbial diversity within the chicken gut microbiome revealed by metagenomics and culture.</title>
        <authorList>
            <person name="Gilroy R."/>
            <person name="Ravi A."/>
            <person name="Getino M."/>
            <person name="Pursley I."/>
            <person name="Horton D.L."/>
            <person name="Alikhan N.F."/>
            <person name="Baker D."/>
            <person name="Gharbi K."/>
            <person name="Hall N."/>
            <person name="Watson M."/>
            <person name="Adriaenssens E.M."/>
            <person name="Foster-Nyarko E."/>
            <person name="Jarju S."/>
            <person name="Secka A."/>
            <person name="Antonio M."/>
            <person name="Oren A."/>
            <person name="Chaudhuri R.R."/>
            <person name="La Ragione R."/>
            <person name="Hildebrand F."/>
            <person name="Pallen M.J."/>
        </authorList>
    </citation>
    <scope>NUCLEOTIDE SEQUENCE</scope>
    <source>
        <strain evidence="9">ChiW7-2402</strain>
    </source>
</reference>
<dbReference type="Proteomes" id="UP000824102">
    <property type="component" value="Unassembled WGS sequence"/>
</dbReference>
<protein>
    <recommendedName>
        <fullName evidence="3">Ferredoxin</fullName>
    </recommendedName>
</protein>
<dbReference type="SUPFAM" id="SSF54862">
    <property type="entry name" value="4Fe-4S ferredoxins"/>
    <property type="match status" value="1"/>
</dbReference>
<keyword evidence="7" id="KW-0411">Iron-sulfur</keyword>
<evidence type="ECO:0000256" key="3">
    <source>
        <dbReference type="ARBA" id="ARBA00013529"/>
    </source>
</evidence>
<keyword evidence="6" id="KW-0408">Iron</keyword>
<evidence type="ECO:0000256" key="7">
    <source>
        <dbReference type="ARBA" id="ARBA00023014"/>
    </source>
</evidence>
<reference evidence="9" key="2">
    <citation type="submission" date="2021-04" db="EMBL/GenBank/DDBJ databases">
        <authorList>
            <person name="Gilroy R."/>
        </authorList>
    </citation>
    <scope>NUCLEOTIDE SEQUENCE</scope>
    <source>
        <strain evidence="9">ChiW7-2402</strain>
    </source>
</reference>
<dbReference type="InterPro" id="IPR017900">
    <property type="entry name" value="4Fe4S_Fe_S_CS"/>
</dbReference>
<comment type="function">
    <text evidence="2">Ferredoxins are iron-sulfur proteins that transfer electrons in a wide variety of metabolic reactions.</text>
</comment>
<dbReference type="PROSITE" id="PS51379">
    <property type="entry name" value="4FE4S_FER_2"/>
    <property type="match status" value="2"/>
</dbReference>
<dbReference type="InterPro" id="IPR029039">
    <property type="entry name" value="Flavoprotein-like_sf"/>
</dbReference>
<dbReference type="InterPro" id="IPR050157">
    <property type="entry name" value="PSI_iron-sulfur_center"/>
</dbReference>